<dbReference type="GO" id="GO:0004672">
    <property type="term" value="F:protein kinase activity"/>
    <property type="evidence" value="ECO:0007669"/>
    <property type="project" value="InterPro"/>
</dbReference>
<dbReference type="InterPro" id="IPR011009">
    <property type="entry name" value="Kinase-like_dom_sf"/>
</dbReference>
<dbReference type="Gene3D" id="1.10.510.10">
    <property type="entry name" value="Transferase(Phosphotransferase) domain 1"/>
    <property type="match status" value="1"/>
</dbReference>
<name>A0A1F8A947_9EURO</name>
<sequence length="213" mass="24312">MSSLDDHSLDLGPRDIGIKREINRSESSTIHEIQICGETRVMKLFHGNGDPGYTPKGRDLNRFRCELNAYRNLHKYGVCKRGFVPFFYGYIDRVDPSAFAPPLTPFICDQFQPRAILLEYLPDAERLNCVNYSEALCLYAVDGIKEIHSALVHHHDIYPKNMLVVSGSRIIWIDFDVAMTFDNMSSREKEYCKREADLVESFGELLACVASLP</sequence>
<organism evidence="2 3">
    <name type="scientific">Aspergillus bombycis</name>
    <dbReference type="NCBI Taxonomy" id="109264"/>
    <lineage>
        <taxon>Eukaryota</taxon>
        <taxon>Fungi</taxon>
        <taxon>Dikarya</taxon>
        <taxon>Ascomycota</taxon>
        <taxon>Pezizomycotina</taxon>
        <taxon>Eurotiomycetes</taxon>
        <taxon>Eurotiomycetidae</taxon>
        <taxon>Eurotiales</taxon>
        <taxon>Aspergillaceae</taxon>
        <taxon>Aspergillus</taxon>
    </lineage>
</organism>
<keyword evidence="3" id="KW-1185">Reference proteome</keyword>
<dbReference type="PROSITE" id="PS50011">
    <property type="entry name" value="PROTEIN_KINASE_DOM"/>
    <property type="match status" value="1"/>
</dbReference>
<feature type="domain" description="Protein kinase" evidence="1">
    <location>
        <begin position="16"/>
        <end position="213"/>
    </location>
</feature>
<dbReference type="InterPro" id="IPR000719">
    <property type="entry name" value="Prot_kinase_dom"/>
</dbReference>
<dbReference type="RefSeq" id="XP_022391535.1">
    <property type="nucleotide sequence ID" value="XM_022530412.1"/>
</dbReference>
<accession>A0A1F8A947</accession>
<evidence type="ECO:0000313" key="2">
    <source>
        <dbReference type="EMBL" id="OGM47818.1"/>
    </source>
</evidence>
<dbReference type="AlphaFoldDB" id="A0A1F8A947"/>
<proteinExistence type="predicted"/>
<evidence type="ECO:0000313" key="3">
    <source>
        <dbReference type="Proteomes" id="UP000179179"/>
    </source>
</evidence>
<reference evidence="2 3" key="1">
    <citation type="journal article" date="2016" name="Genome Biol. Evol.">
        <title>Draft genome sequence of an aflatoxigenic Aspergillus species, A. bombycis.</title>
        <authorList>
            <person name="Moore G.G."/>
            <person name="Mack B.M."/>
            <person name="Beltz S.B."/>
            <person name="Gilbert M.K."/>
        </authorList>
    </citation>
    <scope>NUCLEOTIDE SEQUENCE [LARGE SCALE GENOMIC DNA]</scope>
    <source>
        <strain evidence="3">NRRL 26010</strain>
    </source>
</reference>
<dbReference type="STRING" id="109264.A0A1F8A947"/>
<dbReference type="SUPFAM" id="SSF56112">
    <property type="entry name" value="Protein kinase-like (PK-like)"/>
    <property type="match status" value="1"/>
</dbReference>
<gene>
    <name evidence="2" type="ORF">ABOM_003282</name>
</gene>
<dbReference type="GeneID" id="34446672"/>
<comment type="caution">
    <text evidence="2">The sequence shown here is derived from an EMBL/GenBank/DDBJ whole genome shotgun (WGS) entry which is preliminary data.</text>
</comment>
<dbReference type="OrthoDB" id="4185642at2759"/>
<dbReference type="GO" id="GO:0005524">
    <property type="term" value="F:ATP binding"/>
    <property type="evidence" value="ECO:0007669"/>
    <property type="project" value="InterPro"/>
</dbReference>
<evidence type="ECO:0000259" key="1">
    <source>
        <dbReference type="PROSITE" id="PS50011"/>
    </source>
</evidence>
<dbReference type="Proteomes" id="UP000179179">
    <property type="component" value="Unassembled WGS sequence"/>
</dbReference>
<protein>
    <recommendedName>
        <fullName evidence="1">Protein kinase domain-containing protein</fullName>
    </recommendedName>
</protein>
<dbReference type="EMBL" id="LYCR01000020">
    <property type="protein sequence ID" value="OGM47818.1"/>
    <property type="molecule type" value="Genomic_DNA"/>
</dbReference>